<dbReference type="AlphaFoldDB" id="A0AAW1LUY5"/>
<keyword evidence="2" id="KW-1185">Reference proteome</keyword>
<name>A0AAW1LUY5_POPJA</name>
<sequence>MEVVETNVNSVILDTMSVKHPRMCCSDLEDNDVSEIRNTSPNVSPSIPLDLCSINPLPIAVDGIATIDESTSSGDNFPDRQIGTNNVLSRGECLPELLKLWALQYHINHKARTIKVMGATISY</sequence>
<comment type="caution">
    <text evidence="1">The sequence shown here is derived from an EMBL/GenBank/DDBJ whole genome shotgun (WGS) entry which is preliminary data.</text>
</comment>
<dbReference type="Proteomes" id="UP001458880">
    <property type="component" value="Unassembled WGS sequence"/>
</dbReference>
<organism evidence="1 2">
    <name type="scientific">Popillia japonica</name>
    <name type="common">Japanese beetle</name>
    <dbReference type="NCBI Taxonomy" id="7064"/>
    <lineage>
        <taxon>Eukaryota</taxon>
        <taxon>Metazoa</taxon>
        <taxon>Ecdysozoa</taxon>
        <taxon>Arthropoda</taxon>
        <taxon>Hexapoda</taxon>
        <taxon>Insecta</taxon>
        <taxon>Pterygota</taxon>
        <taxon>Neoptera</taxon>
        <taxon>Endopterygota</taxon>
        <taxon>Coleoptera</taxon>
        <taxon>Polyphaga</taxon>
        <taxon>Scarabaeiformia</taxon>
        <taxon>Scarabaeidae</taxon>
        <taxon>Rutelinae</taxon>
        <taxon>Popillia</taxon>
    </lineage>
</organism>
<evidence type="ECO:0000313" key="2">
    <source>
        <dbReference type="Proteomes" id="UP001458880"/>
    </source>
</evidence>
<evidence type="ECO:0000313" key="1">
    <source>
        <dbReference type="EMBL" id="KAK9739001.1"/>
    </source>
</evidence>
<reference evidence="1 2" key="1">
    <citation type="journal article" date="2024" name="BMC Genomics">
        <title>De novo assembly and annotation of Popillia japonica's genome with initial clues to its potential as an invasive pest.</title>
        <authorList>
            <person name="Cucini C."/>
            <person name="Boschi S."/>
            <person name="Funari R."/>
            <person name="Cardaioli E."/>
            <person name="Iannotti N."/>
            <person name="Marturano G."/>
            <person name="Paoli F."/>
            <person name="Bruttini M."/>
            <person name="Carapelli A."/>
            <person name="Frati F."/>
            <person name="Nardi F."/>
        </authorList>
    </citation>
    <scope>NUCLEOTIDE SEQUENCE [LARGE SCALE GENOMIC DNA]</scope>
    <source>
        <strain evidence="1">DMR45628</strain>
    </source>
</reference>
<gene>
    <name evidence="1" type="ORF">QE152_g9415</name>
</gene>
<dbReference type="EMBL" id="JASPKY010000080">
    <property type="protein sequence ID" value="KAK9739001.1"/>
    <property type="molecule type" value="Genomic_DNA"/>
</dbReference>
<proteinExistence type="predicted"/>
<protein>
    <submittedName>
        <fullName evidence="1">Uncharacterized protein</fullName>
    </submittedName>
</protein>
<accession>A0AAW1LUY5</accession>